<keyword evidence="1" id="KW-0175">Coiled coil</keyword>
<evidence type="ECO:0000256" key="1">
    <source>
        <dbReference type="SAM" id="Coils"/>
    </source>
</evidence>
<proteinExistence type="predicted"/>
<reference evidence="2" key="1">
    <citation type="submission" date="2019-03" db="EMBL/GenBank/DDBJ databases">
        <title>Lake Tanganyika Metagenome-Assembled Genomes (MAGs).</title>
        <authorList>
            <person name="Tran P."/>
        </authorList>
    </citation>
    <scope>NUCLEOTIDE SEQUENCE</scope>
    <source>
        <strain evidence="2">K_DeepCast_150m_m2_040</strain>
    </source>
</reference>
<organism evidence="2 3">
    <name type="scientific">candidate division WOR-3 bacterium</name>
    <dbReference type="NCBI Taxonomy" id="2052148"/>
    <lineage>
        <taxon>Bacteria</taxon>
        <taxon>Bacteria division WOR-3</taxon>
    </lineage>
</organism>
<name>A0A938BSE8_UNCW3</name>
<protein>
    <submittedName>
        <fullName evidence="2">Uncharacterized protein</fullName>
    </submittedName>
</protein>
<dbReference type="AlphaFoldDB" id="A0A938BSE8"/>
<gene>
    <name evidence="2" type="ORF">FJY68_12010</name>
</gene>
<evidence type="ECO:0000313" key="3">
    <source>
        <dbReference type="Proteomes" id="UP000779900"/>
    </source>
</evidence>
<sequence>MVRSLPSVLTWHRRHYPLLRAPDIYKLVHQGVFGPGHLVASERRARARLMDELQVLATQARRQRAEAASQRWEEELIEEIYPRGKLVRVNLRPLFAAQFKLQSAECKMQNSRWLVEAMVESAIRVKGNPEQMKRRLAAAVRWCRSGLPRQAADLERLAAEAAASGYPAYHHSPTYARAYRPAYRVLLASCLGKDGHWTTVRERS</sequence>
<dbReference type="EMBL" id="VGIR01000099">
    <property type="protein sequence ID" value="MBM3332550.1"/>
    <property type="molecule type" value="Genomic_DNA"/>
</dbReference>
<evidence type="ECO:0000313" key="2">
    <source>
        <dbReference type="EMBL" id="MBM3332550.1"/>
    </source>
</evidence>
<comment type="caution">
    <text evidence="2">The sequence shown here is derived from an EMBL/GenBank/DDBJ whole genome shotgun (WGS) entry which is preliminary data.</text>
</comment>
<accession>A0A938BSE8</accession>
<dbReference type="Proteomes" id="UP000779900">
    <property type="component" value="Unassembled WGS sequence"/>
</dbReference>
<feature type="coiled-coil region" evidence="1">
    <location>
        <begin position="46"/>
        <end position="75"/>
    </location>
</feature>